<dbReference type="InterPro" id="IPR012338">
    <property type="entry name" value="Beta-lactam/transpept-like"/>
</dbReference>
<comment type="subcellular location">
    <subcellularLocation>
        <location evidence="1">Membrane</location>
    </subcellularLocation>
</comment>
<sequence>MALPSRESKARIMIVSIFMSFLVLVLLVRVGYLQIVRGDELGKEALNQWSRGIPISPERGTIYDSNGVKLALSLKRDTVWARPKDIDESKLEKTVSTLSEILEMDKKTLEDMIKKGGQNVKIKQWIEKDQSEKLKKASLPGIDIVEDNKRYYPKGDFASYVIGHTNIDQVGQYGIESIMNSELTGTEGKLIKIADGKGNQLPYGEERIYEPKDGYDVKLTIDSEIQKIAEAAVKRAIEEHKPKNASAIVMDPKTGYILAMASGPGYDLNNPREVKDEAIKSNWDSMTDEEKQNVWFDMWRNYNINDAYEPGSTFKTLVVAAALEENVISTNSTFYCDGYATGIESSTPIRCWRYYNPHGHQTLSQGLQNSCNDMMVDIALLLGREKLYEYTKSFGFGAITGIDLTGESTGIIPPSAEGIKDATLANISFGQGVAVTPIQLITAISSIANGGDLMKPKVVAEVTDKDGKVVSKSEPEVVKKVMSEETAKEVLSMMGDTARDSYAGKLDVPGYEVGAKTGTAQKIVDGAYSNEKHIGSFVGIAPLEDPKIIVLTIVDESTSGKYFGIDTAGPIGEEMLVNTLKYLGVKRNDVEEGAGAEVPDVKGKTLAEAVKLLEEAGLDYTTDSYYMDQGDPVVDQYPEPGSSVEYGSFVKLYLDGVRTENIEMPDLAGKTKQEAEEELKALGLKYSLSGDGNVKSQEPSPGTVIDNETPVKVSFE</sequence>
<dbReference type="OrthoDB" id="9757901at2"/>
<dbReference type="GO" id="GO:0008658">
    <property type="term" value="F:penicillin binding"/>
    <property type="evidence" value="ECO:0007669"/>
    <property type="project" value="InterPro"/>
</dbReference>
<dbReference type="SUPFAM" id="SSF56601">
    <property type="entry name" value="beta-lactamase/transpeptidase-like"/>
    <property type="match status" value="1"/>
</dbReference>
<dbReference type="InterPro" id="IPR005543">
    <property type="entry name" value="PASTA_dom"/>
</dbReference>
<evidence type="ECO:0000256" key="2">
    <source>
        <dbReference type="ARBA" id="ARBA00007171"/>
    </source>
</evidence>
<keyword evidence="8" id="KW-1185">Reference proteome</keyword>
<dbReference type="CDD" id="cd06577">
    <property type="entry name" value="PASTA_pknB"/>
    <property type="match status" value="1"/>
</dbReference>
<dbReference type="Gene3D" id="3.40.710.10">
    <property type="entry name" value="DD-peptidase/beta-lactamase superfamily"/>
    <property type="match status" value="1"/>
</dbReference>
<dbReference type="GO" id="GO:0005886">
    <property type="term" value="C:plasma membrane"/>
    <property type="evidence" value="ECO:0007669"/>
    <property type="project" value="TreeGrafter"/>
</dbReference>
<dbReference type="STRING" id="39480.EUAN_08190"/>
<dbReference type="SUPFAM" id="SSF54184">
    <property type="entry name" value="Penicillin-binding protein 2x (pbp-2x), c-terminal domain"/>
    <property type="match status" value="2"/>
</dbReference>
<reference evidence="7 8" key="1">
    <citation type="submission" date="2016-09" db="EMBL/GenBank/DDBJ databases">
        <title>Genome sequence of Eubacterium angustum.</title>
        <authorList>
            <person name="Poehlein A."/>
            <person name="Daniel R."/>
        </authorList>
    </citation>
    <scope>NUCLEOTIDE SEQUENCE [LARGE SCALE GENOMIC DNA]</scope>
    <source>
        <strain evidence="7 8">DSM 1989</strain>
    </source>
</reference>
<dbReference type="InterPro" id="IPR005311">
    <property type="entry name" value="PBP_dimer"/>
</dbReference>
<keyword evidence="3 5" id="KW-0472">Membrane</keyword>
<feature type="domain" description="PASTA" evidence="6">
    <location>
        <begin position="592"/>
        <end position="656"/>
    </location>
</feature>
<dbReference type="InterPro" id="IPR001460">
    <property type="entry name" value="PCN-bd_Tpept"/>
</dbReference>
<dbReference type="EMBL" id="MKIE01000002">
    <property type="protein sequence ID" value="OHW63035.1"/>
    <property type="molecule type" value="Genomic_DNA"/>
</dbReference>
<gene>
    <name evidence="7" type="primary">spoVD_1</name>
    <name evidence="7" type="ORF">EUAN_08190</name>
</gene>
<comment type="caution">
    <text evidence="7">The sequence shown here is derived from an EMBL/GenBank/DDBJ whole genome shotgun (WGS) entry which is preliminary data.</text>
</comment>
<evidence type="ECO:0000259" key="6">
    <source>
        <dbReference type="PROSITE" id="PS51178"/>
    </source>
</evidence>
<evidence type="ECO:0000256" key="1">
    <source>
        <dbReference type="ARBA" id="ARBA00004370"/>
    </source>
</evidence>
<dbReference type="InterPro" id="IPR036138">
    <property type="entry name" value="PBP_dimer_sf"/>
</dbReference>
<dbReference type="RefSeq" id="WP_071061943.1">
    <property type="nucleotide sequence ID" value="NZ_MKIE01000002.1"/>
</dbReference>
<dbReference type="CDD" id="cd06575">
    <property type="entry name" value="PASTA_Pbp2x-like_2"/>
    <property type="match status" value="1"/>
</dbReference>
<feature type="domain" description="PASTA" evidence="6">
    <location>
        <begin position="658"/>
        <end position="716"/>
    </location>
</feature>
<accession>A0A1S1V9F2</accession>
<evidence type="ECO:0000256" key="5">
    <source>
        <dbReference type="SAM" id="Phobius"/>
    </source>
</evidence>
<dbReference type="Gene3D" id="3.90.1310.10">
    <property type="entry name" value="Penicillin-binding protein 2a (Domain 2)"/>
    <property type="match status" value="1"/>
</dbReference>
<dbReference type="PROSITE" id="PS51178">
    <property type="entry name" value="PASTA"/>
    <property type="match status" value="2"/>
</dbReference>
<dbReference type="Pfam" id="PF03717">
    <property type="entry name" value="PBP_dimer"/>
    <property type="match status" value="1"/>
</dbReference>
<evidence type="ECO:0000313" key="7">
    <source>
        <dbReference type="EMBL" id="OHW63035.1"/>
    </source>
</evidence>
<name>A0A1S1V9F2_9FIRM</name>
<dbReference type="AlphaFoldDB" id="A0A1S1V9F2"/>
<dbReference type="Pfam" id="PF03793">
    <property type="entry name" value="PASTA"/>
    <property type="match status" value="2"/>
</dbReference>
<dbReference type="Pfam" id="PF00905">
    <property type="entry name" value="Transpeptidase"/>
    <property type="match status" value="1"/>
</dbReference>
<evidence type="ECO:0000256" key="4">
    <source>
        <dbReference type="SAM" id="MobiDB-lite"/>
    </source>
</evidence>
<organism evidence="7 8">
    <name type="scientific">Andreesenia angusta</name>
    <dbReference type="NCBI Taxonomy" id="39480"/>
    <lineage>
        <taxon>Bacteria</taxon>
        <taxon>Bacillati</taxon>
        <taxon>Bacillota</taxon>
        <taxon>Tissierellia</taxon>
        <taxon>Tissierellales</taxon>
        <taxon>Gottschalkiaceae</taxon>
        <taxon>Andreesenia</taxon>
    </lineage>
</organism>
<keyword evidence="5" id="KW-1133">Transmembrane helix</keyword>
<keyword evidence="5" id="KW-0812">Transmembrane</keyword>
<protein>
    <submittedName>
        <fullName evidence="7">Stage V sporulation protein D</fullName>
    </submittedName>
</protein>
<evidence type="ECO:0000256" key="3">
    <source>
        <dbReference type="ARBA" id="ARBA00023136"/>
    </source>
</evidence>
<proteinExistence type="inferred from homology"/>
<dbReference type="InterPro" id="IPR050515">
    <property type="entry name" value="Beta-lactam/transpept"/>
</dbReference>
<dbReference type="SUPFAM" id="SSF56519">
    <property type="entry name" value="Penicillin binding protein dimerisation domain"/>
    <property type="match status" value="1"/>
</dbReference>
<dbReference type="Gene3D" id="3.30.10.20">
    <property type="match status" value="2"/>
</dbReference>
<dbReference type="Proteomes" id="UP000180254">
    <property type="component" value="Unassembled WGS sequence"/>
</dbReference>
<dbReference type="GO" id="GO:0071555">
    <property type="term" value="P:cell wall organization"/>
    <property type="evidence" value="ECO:0007669"/>
    <property type="project" value="TreeGrafter"/>
</dbReference>
<dbReference type="SMART" id="SM00740">
    <property type="entry name" value="PASTA"/>
    <property type="match status" value="2"/>
</dbReference>
<evidence type="ECO:0000313" key="8">
    <source>
        <dbReference type="Proteomes" id="UP000180254"/>
    </source>
</evidence>
<feature type="transmembrane region" description="Helical" evidence="5">
    <location>
        <begin position="12"/>
        <end position="32"/>
    </location>
</feature>
<comment type="similarity">
    <text evidence="2">Belongs to the transpeptidase family.</text>
</comment>
<feature type="region of interest" description="Disordered" evidence="4">
    <location>
        <begin position="688"/>
        <end position="716"/>
    </location>
</feature>
<dbReference type="PANTHER" id="PTHR30627">
    <property type="entry name" value="PEPTIDOGLYCAN D,D-TRANSPEPTIDASE"/>
    <property type="match status" value="1"/>
</dbReference>
<dbReference type="PANTHER" id="PTHR30627:SF1">
    <property type="entry name" value="PEPTIDOGLYCAN D,D-TRANSPEPTIDASE FTSI"/>
    <property type="match status" value="1"/>
</dbReference>